<dbReference type="InterPro" id="IPR036115">
    <property type="entry name" value="GCM_dom_sf"/>
</dbReference>
<feature type="region of interest" description="Disordered" evidence="6">
    <location>
        <begin position="254"/>
        <end position="292"/>
    </location>
</feature>
<accession>A0ABN7ADL0</accession>
<dbReference type="Gene3D" id="3.30.70.3530">
    <property type="entry name" value="GCM motif"/>
    <property type="match status" value="1"/>
</dbReference>
<feature type="region of interest" description="Disordered" evidence="6">
    <location>
        <begin position="429"/>
        <end position="456"/>
    </location>
</feature>
<organism evidence="8 9">
    <name type="scientific">Nesidiocoris tenuis</name>
    <dbReference type="NCBI Taxonomy" id="355587"/>
    <lineage>
        <taxon>Eukaryota</taxon>
        <taxon>Metazoa</taxon>
        <taxon>Ecdysozoa</taxon>
        <taxon>Arthropoda</taxon>
        <taxon>Hexapoda</taxon>
        <taxon>Insecta</taxon>
        <taxon>Pterygota</taxon>
        <taxon>Neoptera</taxon>
        <taxon>Paraneoptera</taxon>
        <taxon>Hemiptera</taxon>
        <taxon>Heteroptera</taxon>
        <taxon>Panheteroptera</taxon>
        <taxon>Cimicomorpha</taxon>
        <taxon>Miridae</taxon>
        <taxon>Dicyphina</taxon>
        <taxon>Nesidiocoris</taxon>
    </lineage>
</organism>
<dbReference type="InterPro" id="IPR003902">
    <property type="entry name" value="Tscrpt_reg_GCM"/>
</dbReference>
<dbReference type="PROSITE" id="PS50807">
    <property type="entry name" value="GCM"/>
    <property type="match status" value="1"/>
</dbReference>
<keyword evidence="1" id="KW-0217">Developmental protein</keyword>
<dbReference type="EMBL" id="AP028909">
    <property type="protein sequence ID" value="BES88950.1"/>
    <property type="molecule type" value="Genomic_DNA"/>
</dbReference>
<gene>
    <name evidence="8" type="ORF">NTJ_01757</name>
</gene>
<keyword evidence="9" id="KW-1185">Reference proteome</keyword>
<evidence type="ECO:0000256" key="2">
    <source>
        <dbReference type="ARBA" id="ARBA00023015"/>
    </source>
</evidence>
<dbReference type="InterPro" id="IPR039791">
    <property type="entry name" value="GCM"/>
</dbReference>
<evidence type="ECO:0000259" key="7">
    <source>
        <dbReference type="PROSITE" id="PS50807"/>
    </source>
</evidence>
<dbReference type="PANTHER" id="PTHR12414:SF8">
    <property type="entry name" value="TRANSCRIPTION FACTOR GLIAL CELLS MISSING-RELATED"/>
    <property type="match status" value="1"/>
</dbReference>
<dbReference type="InterPro" id="IPR043020">
    <property type="entry name" value="GCM_large"/>
</dbReference>
<evidence type="ECO:0000256" key="1">
    <source>
        <dbReference type="ARBA" id="ARBA00022473"/>
    </source>
</evidence>
<evidence type="ECO:0000256" key="5">
    <source>
        <dbReference type="ARBA" id="ARBA00023242"/>
    </source>
</evidence>
<reference evidence="8 9" key="1">
    <citation type="submission" date="2023-09" db="EMBL/GenBank/DDBJ databases">
        <title>Nesidiocoris tenuis whole genome shotgun sequence.</title>
        <authorList>
            <person name="Shibata T."/>
            <person name="Shimoda M."/>
            <person name="Kobayashi T."/>
            <person name="Uehara T."/>
        </authorList>
    </citation>
    <scope>NUCLEOTIDE SEQUENCE [LARGE SCALE GENOMIC DNA]</scope>
    <source>
        <strain evidence="8 9">Japan</strain>
    </source>
</reference>
<dbReference type="SUPFAM" id="SSF90073">
    <property type="entry name" value="GCM domain"/>
    <property type="match status" value="1"/>
</dbReference>
<keyword evidence="3" id="KW-0238">DNA-binding</keyword>
<evidence type="ECO:0000256" key="6">
    <source>
        <dbReference type="SAM" id="MobiDB-lite"/>
    </source>
</evidence>
<evidence type="ECO:0000313" key="8">
    <source>
        <dbReference type="EMBL" id="BES88950.1"/>
    </source>
</evidence>
<keyword evidence="2" id="KW-0805">Transcription regulation</keyword>
<protein>
    <submittedName>
        <fullName evidence="8">GCM motif protein</fullName>
    </submittedName>
</protein>
<evidence type="ECO:0000313" key="9">
    <source>
        <dbReference type="Proteomes" id="UP001307889"/>
    </source>
</evidence>
<dbReference type="Proteomes" id="UP001307889">
    <property type="component" value="Chromosome 1"/>
</dbReference>
<dbReference type="Pfam" id="PF03615">
    <property type="entry name" value="GCM"/>
    <property type="match status" value="1"/>
</dbReference>
<feature type="domain" description="GCM" evidence="7">
    <location>
        <begin position="25"/>
        <end position="181"/>
    </location>
</feature>
<dbReference type="Gene3D" id="2.20.25.670">
    <property type="entry name" value="GCM domain, large subdomain"/>
    <property type="match status" value="1"/>
</dbReference>
<evidence type="ECO:0000256" key="4">
    <source>
        <dbReference type="ARBA" id="ARBA00023163"/>
    </source>
</evidence>
<dbReference type="InterPro" id="IPR043021">
    <property type="entry name" value="GCM_small"/>
</dbReference>
<keyword evidence="4" id="KW-0804">Transcription</keyword>
<name>A0ABN7ADL0_9HEMI</name>
<dbReference type="PANTHER" id="PTHR12414">
    <property type="entry name" value="GLIAL CELLS MISSING RELATED/GLIDE"/>
    <property type="match status" value="1"/>
</dbReference>
<proteinExistence type="predicted"/>
<sequence length="489" mass="54715">MVVILSDSERNDYLMNYPSRLGRHQDWDINDSNVPRVVDYNRFEEWADGHCRLVYPPDSDEAKRHSSGWAMRNTNNHNVHILKKSCLGVLVCSRRCVLPNGDSVHLRPAICDKARKKQQGKPCPNRLCSGRLEILPCRGHCGYPVTHFWRHTEHAIFFQAKGVHDHLRPEAKSTSEARRSIGAGRRVRGLALIKEASLSNKILSLKSSSCDLEPSLHQTAIAPAPQINPEDKGYCCPCGPFDCVCPTSPRSGQEVPQTSAAAPDMYPPIHHPVPQWYQTPTREREDEYYGSSGVDYGPPPSSGYPGHPHDYNPEFATPPPLEIFQTASGSIIDCHSQNLGASIVPADSAGHLDVYQSQHQYQSSPPTLLDLGSGTIKEESPWQPHGTNQNDERWCDALAELDALTGTTTDSSLTDCSWASSVEMKTTWQSHPNHSAHKQWTSHDYQSQENKQQQTPVTQAYPFQPQCYQNVRDSNCTYISIQNLVLNMD</sequence>
<keyword evidence="5" id="KW-0539">Nucleus</keyword>
<evidence type="ECO:0000256" key="3">
    <source>
        <dbReference type="ARBA" id="ARBA00023125"/>
    </source>
</evidence>